<keyword evidence="2" id="KW-1185">Reference proteome</keyword>
<evidence type="ECO:0000313" key="1">
    <source>
        <dbReference type="EMBL" id="BBZ26441.1"/>
    </source>
</evidence>
<dbReference type="KEGG" id="mmag:MMAD_07360"/>
<dbReference type="Proteomes" id="UP000466517">
    <property type="component" value="Chromosome"/>
</dbReference>
<reference evidence="1 2" key="1">
    <citation type="journal article" date="2019" name="Emerg. Microbes Infect.">
        <title>Comprehensive subspecies identification of 175 nontuberculous mycobacteria species based on 7547 genomic profiles.</title>
        <authorList>
            <person name="Matsumoto Y."/>
            <person name="Kinjo T."/>
            <person name="Motooka D."/>
            <person name="Nabeya D."/>
            <person name="Jung N."/>
            <person name="Uechi K."/>
            <person name="Horii T."/>
            <person name="Iida T."/>
            <person name="Fujita J."/>
            <person name="Nakamura S."/>
        </authorList>
    </citation>
    <scope>NUCLEOTIDE SEQUENCE [LARGE SCALE GENOMIC DNA]</scope>
    <source>
        <strain evidence="1 2">JCM 13574</strain>
    </source>
</reference>
<accession>A0A7I7XCT9</accession>
<name>A0A7I7XCT9_9MYCO</name>
<gene>
    <name evidence="1" type="ORF">MMAD_07360</name>
</gene>
<dbReference type="RefSeq" id="WP_163732673.1">
    <property type="nucleotide sequence ID" value="NZ_AP022610.1"/>
</dbReference>
<sequence length="123" mass="13847">MSRSSAAKKARRKRRLDARNEAWLPPEMHADVKGVARIADVVIPRGWVFDQDYSTERFVTWYYPPSGVDSGDESAEAVTRIWLEDPKAPRVLLVGSTAADDEVALTVEELFARLPEIEAYRVG</sequence>
<proteinExistence type="predicted"/>
<protein>
    <submittedName>
        <fullName evidence="1">Uncharacterized protein</fullName>
    </submittedName>
</protein>
<dbReference type="EMBL" id="AP022610">
    <property type="protein sequence ID" value="BBZ26441.1"/>
    <property type="molecule type" value="Genomic_DNA"/>
</dbReference>
<dbReference type="AlphaFoldDB" id="A0A7I7XCT9"/>
<evidence type="ECO:0000313" key="2">
    <source>
        <dbReference type="Proteomes" id="UP000466517"/>
    </source>
</evidence>
<organism evidence="1 2">
    <name type="scientific">Mycolicibacterium madagascariense</name>
    <dbReference type="NCBI Taxonomy" id="212765"/>
    <lineage>
        <taxon>Bacteria</taxon>
        <taxon>Bacillati</taxon>
        <taxon>Actinomycetota</taxon>
        <taxon>Actinomycetes</taxon>
        <taxon>Mycobacteriales</taxon>
        <taxon>Mycobacteriaceae</taxon>
        <taxon>Mycolicibacterium</taxon>
    </lineage>
</organism>